<evidence type="ECO:0000313" key="2">
    <source>
        <dbReference type="EMBL" id="SUT97912.1"/>
    </source>
</evidence>
<evidence type="ECO:0000313" key="3">
    <source>
        <dbReference type="Proteomes" id="UP000254227"/>
    </source>
</evidence>
<dbReference type="Proteomes" id="UP000595107">
    <property type="component" value="Chromosome"/>
</dbReference>
<evidence type="ECO:0000313" key="4">
    <source>
        <dbReference type="Proteomes" id="UP000595107"/>
    </source>
</evidence>
<organism evidence="2 3">
    <name type="scientific">Acinetobacter johnsonii</name>
    <dbReference type="NCBI Taxonomy" id="40214"/>
    <lineage>
        <taxon>Bacteria</taxon>
        <taxon>Pseudomonadati</taxon>
        <taxon>Pseudomonadota</taxon>
        <taxon>Gammaproteobacteria</taxon>
        <taxon>Moraxellales</taxon>
        <taxon>Moraxellaceae</taxon>
        <taxon>Acinetobacter</taxon>
    </lineage>
</organism>
<protein>
    <submittedName>
        <fullName evidence="2">Uncharacterized protein</fullName>
    </submittedName>
</protein>
<reference evidence="1 4" key="2">
    <citation type="submission" date="2020-12" db="EMBL/GenBank/DDBJ databases">
        <title>FDA dAtabase for Regulatory Grade micrObial Sequences (FDA-ARGOS): Supporting development and validation of Infectious Disease Dx tests.</title>
        <authorList>
            <person name="Sproer C."/>
            <person name="Gronow S."/>
            <person name="Severitt S."/>
            <person name="Schroder I."/>
            <person name="Tallon L."/>
            <person name="Sadzewicz L."/>
            <person name="Zhao X."/>
            <person name="Boylan J."/>
            <person name="Ott S."/>
            <person name="Bowen H."/>
            <person name="Vavikolanu K."/>
            <person name="Mehta A."/>
            <person name="Aluvathingal J."/>
            <person name="Nadendla S."/>
            <person name="Lowell S."/>
            <person name="Myers T."/>
            <person name="Yan Y."/>
            <person name="Sichtig H."/>
        </authorList>
    </citation>
    <scope>NUCLEOTIDE SEQUENCE [LARGE SCALE GENOMIC DNA]</scope>
    <source>
        <strain evidence="1 4">FDAARGOS_910</strain>
    </source>
</reference>
<dbReference type="EMBL" id="UFRV01000006">
    <property type="protein sequence ID" value="SUT97912.1"/>
    <property type="molecule type" value="Genomic_DNA"/>
</dbReference>
<sequence length="224" mass="25181">MAFRADEAAKDGRDSAEKYLLSRLTDLSPHDQANSRMVLMDLFDELGPVIYCYPSWHPLVSDKRVDYDLTSPSKECGYRGLDHTVYFANGFITCPYDDGQKVLDSVAELKPNPVADITAERLNVRFYASSATPILVRCNWLKPLSKDGTIPLSIAVPLLLENELPEWRTSQVGETWDSMSSYFLGKPHGKRSSLFVNQETGQGIKKIWESLINTGMFGPVMIRP</sequence>
<accession>A0A380U8S4</accession>
<proteinExistence type="predicted"/>
<evidence type="ECO:0000313" key="1">
    <source>
        <dbReference type="EMBL" id="QPS05556.1"/>
    </source>
</evidence>
<gene>
    <name evidence="1" type="ORF">I6G67_00680</name>
    <name evidence="2" type="ORF">NCTC10308_02637</name>
</gene>
<reference evidence="2 3" key="1">
    <citation type="submission" date="2018-06" db="EMBL/GenBank/DDBJ databases">
        <authorList>
            <consortium name="Pathogen Informatics"/>
            <person name="Doyle S."/>
        </authorList>
    </citation>
    <scope>NUCLEOTIDE SEQUENCE [LARGE SCALE GENOMIC DNA]</scope>
    <source>
        <strain evidence="2 3">NCTC10308</strain>
    </source>
</reference>
<dbReference type="AlphaFoldDB" id="A0A380U8S4"/>
<dbReference type="EMBL" id="CP065666">
    <property type="protein sequence ID" value="QPS05556.1"/>
    <property type="molecule type" value="Genomic_DNA"/>
</dbReference>
<dbReference type="Proteomes" id="UP000254227">
    <property type="component" value="Unassembled WGS sequence"/>
</dbReference>
<name>A0A380U8S4_ACIJO</name>
<dbReference type="RefSeq" id="WP_004691619.1">
    <property type="nucleotide sequence ID" value="NZ_BBTB01000009.1"/>
</dbReference>